<accession>F8PH43</accession>
<protein>
    <recommendedName>
        <fullName evidence="3">DDE Tnp4 domain-containing protein</fullName>
    </recommendedName>
</protein>
<dbReference type="HOGENOM" id="CLU_183425_1_0_1"/>
<reference evidence="2" key="1">
    <citation type="journal article" date="2011" name="Science">
        <title>The plant cell wall-decomposing machinery underlies the functional diversity of forest fungi.</title>
        <authorList>
            <person name="Eastwood D.C."/>
            <person name="Floudas D."/>
            <person name="Binder M."/>
            <person name="Majcherczyk A."/>
            <person name="Schneider P."/>
            <person name="Aerts A."/>
            <person name="Asiegbu F.O."/>
            <person name="Baker S.E."/>
            <person name="Barry K."/>
            <person name="Bendiksby M."/>
            <person name="Blumentritt M."/>
            <person name="Coutinho P.M."/>
            <person name="Cullen D."/>
            <person name="de Vries R.P."/>
            <person name="Gathman A."/>
            <person name="Goodell B."/>
            <person name="Henrissat B."/>
            <person name="Ihrmark K."/>
            <person name="Kauserud H."/>
            <person name="Kohler A."/>
            <person name="LaButti K."/>
            <person name="Lapidus A."/>
            <person name="Lavin J.L."/>
            <person name="Lee Y.-H."/>
            <person name="Lindquist E."/>
            <person name="Lilly W."/>
            <person name="Lucas S."/>
            <person name="Morin E."/>
            <person name="Murat C."/>
            <person name="Oguiza J.A."/>
            <person name="Park J."/>
            <person name="Pisabarro A.G."/>
            <person name="Riley R."/>
            <person name="Rosling A."/>
            <person name="Salamov A."/>
            <person name="Schmidt O."/>
            <person name="Schmutz J."/>
            <person name="Skrede I."/>
            <person name="Stenlid J."/>
            <person name="Wiebenga A."/>
            <person name="Xie X."/>
            <person name="Kuees U."/>
            <person name="Hibbett D.S."/>
            <person name="Hoffmeister D."/>
            <person name="Hoegberg N."/>
            <person name="Martin F."/>
            <person name="Grigoriev I.V."/>
            <person name="Watkinson S.C."/>
        </authorList>
    </citation>
    <scope>NUCLEOTIDE SEQUENCE [LARGE SCALE GENOMIC DNA]</scope>
    <source>
        <strain evidence="2">strain S7.3</strain>
    </source>
</reference>
<dbReference type="STRING" id="936435.F8PH43"/>
<sequence length="73" mass="8523">FRPKDFKELFNLHHTQACNTIVCIFGVIKRHFQLIVAALEYALEVQSKLVPTFYILHNFIHIHDPDDSNNEGD</sequence>
<dbReference type="Proteomes" id="UP000008063">
    <property type="component" value="Unassembled WGS sequence"/>
</dbReference>
<organism evidence="2">
    <name type="scientific">Serpula lacrymans var. lacrymans (strain S7.3)</name>
    <name type="common">Dry rot fungus</name>
    <dbReference type="NCBI Taxonomy" id="936435"/>
    <lineage>
        <taxon>Eukaryota</taxon>
        <taxon>Fungi</taxon>
        <taxon>Dikarya</taxon>
        <taxon>Basidiomycota</taxon>
        <taxon>Agaricomycotina</taxon>
        <taxon>Agaricomycetes</taxon>
        <taxon>Agaricomycetidae</taxon>
        <taxon>Boletales</taxon>
        <taxon>Coniophorineae</taxon>
        <taxon>Serpulaceae</taxon>
        <taxon>Serpula</taxon>
    </lineage>
</organism>
<evidence type="ECO:0008006" key="3">
    <source>
        <dbReference type="Google" id="ProtNLM"/>
    </source>
</evidence>
<dbReference type="OrthoDB" id="2684964at2759"/>
<feature type="non-terminal residue" evidence="1">
    <location>
        <position position="1"/>
    </location>
</feature>
<proteinExistence type="predicted"/>
<evidence type="ECO:0000313" key="1">
    <source>
        <dbReference type="EMBL" id="EGO04939.1"/>
    </source>
</evidence>
<gene>
    <name evidence="1" type="ORF">SERLA73DRAFT_27336</name>
</gene>
<evidence type="ECO:0000313" key="2">
    <source>
        <dbReference type="Proteomes" id="UP000008063"/>
    </source>
</evidence>
<name>F8PH43_SERL3</name>
<dbReference type="AlphaFoldDB" id="F8PH43"/>
<dbReference type="EMBL" id="GL945474">
    <property type="protein sequence ID" value="EGO04939.1"/>
    <property type="molecule type" value="Genomic_DNA"/>
</dbReference>
<keyword evidence="2" id="KW-1185">Reference proteome</keyword>
<dbReference type="InParanoid" id="F8PH43"/>
<feature type="non-terminal residue" evidence="1">
    <location>
        <position position="73"/>
    </location>
</feature>